<proteinExistence type="inferred from homology"/>
<dbReference type="GO" id="GO:0015031">
    <property type="term" value="P:protein transport"/>
    <property type="evidence" value="ECO:0007669"/>
    <property type="project" value="UniProtKB-KW"/>
</dbReference>
<dbReference type="EMBL" id="KV454408">
    <property type="protein sequence ID" value="ODQ66356.1"/>
    <property type="molecule type" value="Genomic_DNA"/>
</dbReference>
<keyword evidence="6" id="KW-0653">Protein transport</keyword>
<gene>
    <name evidence="10" type="ORF">NADFUDRAFT_82198</name>
</gene>
<evidence type="ECO:0000256" key="7">
    <source>
        <dbReference type="ARBA" id="ARBA00022989"/>
    </source>
</evidence>
<feature type="transmembrane region" description="Helical" evidence="9">
    <location>
        <begin position="50"/>
        <end position="70"/>
    </location>
</feature>
<organism evidence="10 11">
    <name type="scientific">Nadsonia fulvescens var. elongata DSM 6958</name>
    <dbReference type="NCBI Taxonomy" id="857566"/>
    <lineage>
        <taxon>Eukaryota</taxon>
        <taxon>Fungi</taxon>
        <taxon>Dikarya</taxon>
        <taxon>Ascomycota</taxon>
        <taxon>Saccharomycotina</taxon>
        <taxon>Dipodascomycetes</taxon>
        <taxon>Dipodascales</taxon>
        <taxon>Dipodascales incertae sedis</taxon>
        <taxon>Nadsonia</taxon>
    </lineage>
</organism>
<evidence type="ECO:0000313" key="10">
    <source>
        <dbReference type="EMBL" id="ODQ66356.1"/>
    </source>
</evidence>
<dbReference type="GO" id="GO:0035673">
    <property type="term" value="F:oligopeptide transmembrane transporter activity"/>
    <property type="evidence" value="ECO:0007669"/>
    <property type="project" value="InterPro"/>
</dbReference>
<sequence>MFGDQYSILQWCFLIGALLAPVCFYARKFFPKQLKYFNPIVFVGGMLNWAPYNLTYLTTGLYASIFFMYYIRRRYVGWWEKYNYLISAGMAAGVAFSAVIIFFSVQYHPKSVSWWGNDVSYAGVDGGVGRQVLISDLPEAGYFGPTKGSWN</sequence>
<protein>
    <submittedName>
        <fullName evidence="10">OPT-domain-containing protein</fullName>
    </submittedName>
</protein>
<keyword evidence="7 9" id="KW-1133">Transmembrane helix</keyword>
<evidence type="ECO:0000256" key="8">
    <source>
        <dbReference type="ARBA" id="ARBA00023136"/>
    </source>
</evidence>
<keyword evidence="4 9" id="KW-0812">Transmembrane</keyword>
<feature type="transmembrane region" description="Helical" evidence="9">
    <location>
        <begin position="82"/>
        <end position="105"/>
    </location>
</feature>
<dbReference type="InterPro" id="IPR004813">
    <property type="entry name" value="OPT"/>
</dbReference>
<dbReference type="GO" id="GO:0016020">
    <property type="term" value="C:membrane"/>
    <property type="evidence" value="ECO:0007669"/>
    <property type="project" value="UniProtKB-SubCell"/>
</dbReference>
<dbReference type="Pfam" id="PF03169">
    <property type="entry name" value="OPT"/>
    <property type="match status" value="1"/>
</dbReference>
<dbReference type="AlphaFoldDB" id="A0A1E3PLN9"/>
<evidence type="ECO:0000256" key="1">
    <source>
        <dbReference type="ARBA" id="ARBA00004141"/>
    </source>
</evidence>
<evidence type="ECO:0000256" key="3">
    <source>
        <dbReference type="ARBA" id="ARBA00022448"/>
    </source>
</evidence>
<evidence type="ECO:0000256" key="6">
    <source>
        <dbReference type="ARBA" id="ARBA00022927"/>
    </source>
</evidence>
<keyword evidence="11" id="KW-1185">Reference proteome</keyword>
<evidence type="ECO:0000256" key="4">
    <source>
        <dbReference type="ARBA" id="ARBA00022692"/>
    </source>
</evidence>
<keyword evidence="8 9" id="KW-0472">Membrane</keyword>
<keyword evidence="3" id="KW-0813">Transport</keyword>
<reference evidence="10 11" key="1">
    <citation type="journal article" date="2016" name="Proc. Natl. Acad. Sci. U.S.A.">
        <title>Comparative genomics of biotechnologically important yeasts.</title>
        <authorList>
            <person name="Riley R."/>
            <person name="Haridas S."/>
            <person name="Wolfe K.H."/>
            <person name="Lopes M.R."/>
            <person name="Hittinger C.T."/>
            <person name="Goeker M."/>
            <person name="Salamov A.A."/>
            <person name="Wisecaver J.H."/>
            <person name="Long T.M."/>
            <person name="Calvey C.H."/>
            <person name="Aerts A.L."/>
            <person name="Barry K.W."/>
            <person name="Choi C."/>
            <person name="Clum A."/>
            <person name="Coughlan A.Y."/>
            <person name="Deshpande S."/>
            <person name="Douglass A.P."/>
            <person name="Hanson S.J."/>
            <person name="Klenk H.-P."/>
            <person name="LaButti K.M."/>
            <person name="Lapidus A."/>
            <person name="Lindquist E.A."/>
            <person name="Lipzen A.M."/>
            <person name="Meier-Kolthoff J.P."/>
            <person name="Ohm R.A."/>
            <person name="Otillar R.P."/>
            <person name="Pangilinan J.L."/>
            <person name="Peng Y."/>
            <person name="Rokas A."/>
            <person name="Rosa C.A."/>
            <person name="Scheuner C."/>
            <person name="Sibirny A.A."/>
            <person name="Slot J.C."/>
            <person name="Stielow J.B."/>
            <person name="Sun H."/>
            <person name="Kurtzman C.P."/>
            <person name="Blackwell M."/>
            <person name="Grigoriev I.V."/>
            <person name="Jeffries T.W."/>
        </authorList>
    </citation>
    <scope>NUCLEOTIDE SEQUENCE [LARGE SCALE GENOMIC DNA]</scope>
    <source>
        <strain evidence="10 11">DSM 6958</strain>
    </source>
</reference>
<evidence type="ECO:0000256" key="5">
    <source>
        <dbReference type="ARBA" id="ARBA00022856"/>
    </source>
</evidence>
<comment type="similarity">
    <text evidence="2">Belongs to the oligopeptide OPT transporter family.</text>
</comment>
<comment type="subcellular location">
    <subcellularLocation>
        <location evidence="1">Membrane</location>
        <topology evidence="1">Multi-pass membrane protein</topology>
    </subcellularLocation>
</comment>
<dbReference type="OrthoDB" id="9986677at2759"/>
<evidence type="ECO:0000313" key="11">
    <source>
        <dbReference type="Proteomes" id="UP000095009"/>
    </source>
</evidence>
<dbReference type="Proteomes" id="UP000095009">
    <property type="component" value="Unassembled WGS sequence"/>
</dbReference>
<dbReference type="PANTHER" id="PTHR22601">
    <property type="entry name" value="ISP4 LIKE PROTEIN"/>
    <property type="match status" value="1"/>
</dbReference>
<accession>A0A1E3PLN9</accession>
<evidence type="ECO:0000256" key="9">
    <source>
        <dbReference type="SAM" id="Phobius"/>
    </source>
</evidence>
<keyword evidence="5" id="KW-0571">Peptide transport</keyword>
<dbReference type="InterPro" id="IPR004648">
    <property type="entry name" value="Oligpept_transpt"/>
</dbReference>
<evidence type="ECO:0000256" key="2">
    <source>
        <dbReference type="ARBA" id="ARBA00008807"/>
    </source>
</evidence>
<name>A0A1E3PLN9_9ASCO</name>